<gene>
    <name evidence="1" type="ORF">UX86_C0026G0012</name>
</gene>
<protein>
    <submittedName>
        <fullName evidence="1">Uncharacterized protein</fullName>
    </submittedName>
</protein>
<proteinExistence type="predicted"/>
<dbReference type="AlphaFoldDB" id="A0A0G1S203"/>
<dbReference type="EMBL" id="LCNU01000026">
    <property type="protein sequence ID" value="KKU63357.1"/>
    <property type="molecule type" value="Genomic_DNA"/>
</dbReference>
<evidence type="ECO:0000313" key="2">
    <source>
        <dbReference type="Proteomes" id="UP000034502"/>
    </source>
</evidence>
<evidence type="ECO:0000313" key="1">
    <source>
        <dbReference type="EMBL" id="KKU63357.1"/>
    </source>
</evidence>
<reference evidence="1 2" key="1">
    <citation type="journal article" date="2015" name="Nature">
        <title>rRNA introns, odd ribosomes, and small enigmatic genomes across a large radiation of phyla.</title>
        <authorList>
            <person name="Brown C.T."/>
            <person name="Hug L.A."/>
            <person name="Thomas B.C."/>
            <person name="Sharon I."/>
            <person name="Castelle C.J."/>
            <person name="Singh A."/>
            <person name="Wilkins M.J."/>
            <person name="Williams K.H."/>
            <person name="Banfield J.F."/>
        </authorList>
    </citation>
    <scope>NUCLEOTIDE SEQUENCE [LARGE SCALE GENOMIC DNA]</scope>
</reference>
<name>A0A0G1S203_9BACT</name>
<sequence length="90" mass="10500">MINELKKHLVVSAFLRCQRKQVLDFDRDYGRVRTGLVESSPGQLNSWKLSYCLLIFTIIPLLHRWHVFPVIIEKSFLNGIFIDKPISPFG</sequence>
<comment type="caution">
    <text evidence="1">The sequence shown here is derived from an EMBL/GenBank/DDBJ whole genome shotgun (WGS) entry which is preliminary data.</text>
</comment>
<accession>A0A0G1S203</accession>
<organism evidence="1 2">
    <name type="scientific">Candidatus Amesbacteria bacterium GW2011_GWC1_47_15</name>
    <dbReference type="NCBI Taxonomy" id="1618364"/>
    <lineage>
        <taxon>Bacteria</taxon>
        <taxon>Candidatus Amesiibacteriota</taxon>
    </lineage>
</organism>
<dbReference type="Proteomes" id="UP000034502">
    <property type="component" value="Unassembled WGS sequence"/>
</dbReference>